<accession>A0A5C4VVR0</accession>
<keyword evidence="3" id="KW-1185">Reference proteome</keyword>
<evidence type="ECO:0000313" key="3">
    <source>
        <dbReference type="Proteomes" id="UP000312512"/>
    </source>
</evidence>
<dbReference type="EMBL" id="VDLX02000016">
    <property type="protein sequence ID" value="KAB8190334.1"/>
    <property type="molecule type" value="Genomic_DNA"/>
</dbReference>
<dbReference type="Pfam" id="PF01636">
    <property type="entry name" value="APH"/>
    <property type="match status" value="1"/>
</dbReference>
<dbReference type="GO" id="GO:0016740">
    <property type="term" value="F:transferase activity"/>
    <property type="evidence" value="ECO:0007669"/>
    <property type="project" value="UniProtKB-KW"/>
</dbReference>
<evidence type="ECO:0000259" key="1">
    <source>
        <dbReference type="Pfam" id="PF01636"/>
    </source>
</evidence>
<protein>
    <submittedName>
        <fullName evidence="2">Phosphotransferase</fullName>
    </submittedName>
</protein>
<dbReference type="OrthoDB" id="236897at2"/>
<dbReference type="Gene3D" id="3.90.1200.10">
    <property type="match status" value="1"/>
</dbReference>
<dbReference type="Proteomes" id="UP000312512">
    <property type="component" value="Unassembled WGS sequence"/>
</dbReference>
<feature type="domain" description="Aminoglycoside phosphotransferase" evidence="1">
    <location>
        <begin position="122"/>
        <end position="186"/>
    </location>
</feature>
<dbReference type="RefSeq" id="WP_139634813.1">
    <property type="nucleotide sequence ID" value="NZ_VDLX02000016.1"/>
</dbReference>
<dbReference type="AlphaFoldDB" id="A0A5C4VVR0"/>
<dbReference type="InterPro" id="IPR002575">
    <property type="entry name" value="Aminoglycoside_PTrfase"/>
</dbReference>
<reference evidence="2 3" key="1">
    <citation type="submission" date="2019-10" db="EMBL/GenBank/DDBJ databases">
        <title>Nonomuraea sp. nov., isolated from Phyllanthus amarus.</title>
        <authorList>
            <person name="Klykleung N."/>
            <person name="Tanasupawat S."/>
        </authorList>
    </citation>
    <scope>NUCLEOTIDE SEQUENCE [LARGE SCALE GENOMIC DNA]</scope>
    <source>
        <strain evidence="2 3">PA1-10</strain>
    </source>
</reference>
<dbReference type="SUPFAM" id="SSF56112">
    <property type="entry name" value="Protein kinase-like (PK-like)"/>
    <property type="match status" value="1"/>
</dbReference>
<name>A0A5C4VVR0_9ACTN</name>
<evidence type="ECO:0000313" key="2">
    <source>
        <dbReference type="EMBL" id="KAB8190334.1"/>
    </source>
</evidence>
<organism evidence="2 3">
    <name type="scientific">Nonomuraea phyllanthi</name>
    <dbReference type="NCBI Taxonomy" id="2219224"/>
    <lineage>
        <taxon>Bacteria</taxon>
        <taxon>Bacillati</taxon>
        <taxon>Actinomycetota</taxon>
        <taxon>Actinomycetes</taxon>
        <taxon>Streptosporangiales</taxon>
        <taxon>Streptosporangiaceae</taxon>
        <taxon>Nonomuraea</taxon>
    </lineage>
</organism>
<proteinExistence type="predicted"/>
<dbReference type="InterPro" id="IPR011009">
    <property type="entry name" value="Kinase-like_dom_sf"/>
</dbReference>
<sequence>MMSADRLVGGNDQAVVRIGATVRRPVRRWSASVHELLRHLERQKFGGAPRVLGTDELGREVLTYLEGESAGEPPWPAWTWSEDALVQAARWLRDYHEAVAGYVPSPTACWRLGGTWTPGMIIAHNDAGPFNAAWHDDRLAGFFDWDFAGPVTPDSDVAWVAIAWVPLYARRVAVADGFADHASRPERLRLFLETYGWRGRPAEIVREAQARMRARAQQIRRYGRGSDELYVRLYERGVADHLDEAVEELDSAAAWSRA</sequence>
<gene>
    <name evidence="2" type="ORF">FH608_035790</name>
</gene>
<keyword evidence="2" id="KW-0808">Transferase</keyword>
<comment type="caution">
    <text evidence="2">The sequence shown here is derived from an EMBL/GenBank/DDBJ whole genome shotgun (WGS) entry which is preliminary data.</text>
</comment>